<evidence type="ECO:0000259" key="2">
    <source>
        <dbReference type="Pfam" id="PF02931"/>
    </source>
</evidence>
<dbReference type="AlphaFoldDB" id="A0A016S503"/>
<dbReference type="PANTHER" id="PTHR18945">
    <property type="entry name" value="NEUROTRANSMITTER GATED ION CHANNEL"/>
    <property type="match status" value="1"/>
</dbReference>
<dbReference type="Proteomes" id="UP000024635">
    <property type="component" value="Unassembled WGS sequence"/>
</dbReference>
<gene>
    <name evidence="3" type="primary">Acey_s0296.g1685</name>
    <name evidence="3" type="ORF">Y032_0296g1685</name>
</gene>
<dbReference type="STRING" id="53326.A0A016S503"/>
<dbReference type="InterPro" id="IPR036734">
    <property type="entry name" value="Neur_chan_lig-bd_sf"/>
</dbReference>
<dbReference type="Pfam" id="PF02931">
    <property type="entry name" value="Neur_chan_LBD"/>
    <property type="match status" value="1"/>
</dbReference>
<keyword evidence="4" id="KW-1185">Reference proteome</keyword>
<dbReference type="InterPro" id="IPR006202">
    <property type="entry name" value="Neur_chan_lig-bd"/>
</dbReference>
<feature type="chain" id="PRO_5001486400" description="Neurotransmitter-gated ion-channel ligand-binding domain-containing protein" evidence="1">
    <location>
        <begin position="19"/>
        <end position="211"/>
    </location>
</feature>
<proteinExistence type="predicted"/>
<evidence type="ECO:0000313" key="4">
    <source>
        <dbReference type="Proteomes" id="UP000024635"/>
    </source>
</evidence>
<feature type="domain" description="Neurotransmitter-gated ion-channel ligand-binding" evidence="2">
    <location>
        <begin position="23"/>
        <end position="118"/>
    </location>
</feature>
<dbReference type="Gene3D" id="2.70.170.10">
    <property type="entry name" value="Neurotransmitter-gated ion-channel ligand-binding domain"/>
    <property type="match status" value="1"/>
</dbReference>
<organism evidence="3 4">
    <name type="scientific">Ancylostoma ceylanicum</name>
    <dbReference type="NCBI Taxonomy" id="53326"/>
    <lineage>
        <taxon>Eukaryota</taxon>
        <taxon>Metazoa</taxon>
        <taxon>Ecdysozoa</taxon>
        <taxon>Nematoda</taxon>
        <taxon>Chromadorea</taxon>
        <taxon>Rhabditida</taxon>
        <taxon>Rhabditina</taxon>
        <taxon>Rhabditomorpha</taxon>
        <taxon>Strongyloidea</taxon>
        <taxon>Ancylostomatidae</taxon>
        <taxon>Ancylostomatinae</taxon>
        <taxon>Ancylostoma</taxon>
    </lineage>
</organism>
<accession>A0A016S503</accession>
<feature type="signal peptide" evidence="1">
    <location>
        <begin position="1"/>
        <end position="18"/>
    </location>
</feature>
<dbReference type="InterPro" id="IPR006201">
    <property type="entry name" value="Neur_channel"/>
</dbReference>
<protein>
    <recommendedName>
        <fullName evidence="2">Neurotransmitter-gated ion-channel ligand-binding domain-containing protein</fullName>
    </recommendedName>
</protein>
<keyword evidence="1" id="KW-0732">Signal</keyword>
<evidence type="ECO:0000313" key="3">
    <source>
        <dbReference type="EMBL" id="EYB85526.1"/>
    </source>
</evidence>
<dbReference type="GO" id="GO:0004888">
    <property type="term" value="F:transmembrane signaling receptor activity"/>
    <property type="evidence" value="ECO:0007669"/>
    <property type="project" value="InterPro"/>
</dbReference>
<dbReference type="EMBL" id="JARK01001632">
    <property type="protein sequence ID" value="EYB85526.1"/>
    <property type="molecule type" value="Genomic_DNA"/>
</dbReference>
<evidence type="ECO:0000256" key="1">
    <source>
        <dbReference type="SAM" id="SignalP"/>
    </source>
</evidence>
<comment type="caution">
    <text evidence="3">The sequence shown here is derived from an EMBL/GenBank/DDBJ whole genome shotgun (WGS) entry which is preliminary data.</text>
</comment>
<dbReference type="GO" id="GO:0005230">
    <property type="term" value="F:extracellular ligand-gated monoatomic ion channel activity"/>
    <property type="evidence" value="ECO:0007669"/>
    <property type="project" value="InterPro"/>
</dbReference>
<dbReference type="SUPFAM" id="SSF63712">
    <property type="entry name" value="Nicotinic receptor ligand binding domain-like"/>
    <property type="match status" value="1"/>
</dbReference>
<dbReference type="OrthoDB" id="5975154at2759"/>
<dbReference type="GO" id="GO:0016020">
    <property type="term" value="C:membrane"/>
    <property type="evidence" value="ECO:0007669"/>
    <property type="project" value="InterPro"/>
</dbReference>
<sequence>MFFLILTIIATAVSQVNASQAEAELYRTLMKNYSAVVRPVRNPNKVLTVSMKVFLQQILNVDEQDQVIEVNAWLKYIWNDYRLRWRPLAFDNISSVRFPGDEQQIWQPDILLYNRHAILVLVSLYRIRLVGIYFIRNSRSRYFQEILDLLTFIVVFGLELKCTRPLKFVPNCFVTRYWNSIARGWLGHEIMPSYAGGNAQRSGNPVLAQVV</sequence>
<name>A0A016S503_9BILA</name>
<reference evidence="4" key="1">
    <citation type="journal article" date="2015" name="Nat. Genet.">
        <title>The genome and transcriptome of the zoonotic hookworm Ancylostoma ceylanicum identify infection-specific gene families.</title>
        <authorList>
            <person name="Schwarz E.M."/>
            <person name="Hu Y."/>
            <person name="Antoshechkin I."/>
            <person name="Miller M.M."/>
            <person name="Sternberg P.W."/>
            <person name="Aroian R.V."/>
        </authorList>
    </citation>
    <scope>NUCLEOTIDE SEQUENCE</scope>
    <source>
        <strain evidence="4">HY135</strain>
    </source>
</reference>